<reference evidence="13 14" key="1">
    <citation type="submission" date="2018-05" db="EMBL/GenBank/DDBJ databases">
        <title>Genome sequencing and assembly of the regulated plant pathogen Lachnellula willkommii and related sister species for the development of diagnostic species identification markers.</title>
        <authorList>
            <person name="Giroux E."/>
            <person name="Bilodeau G."/>
        </authorList>
    </citation>
    <scope>NUCLEOTIDE SEQUENCE [LARGE SCALE GENOMIC DNA]</scope>
    <source>
        <strain evidence="13 14">CBS 268.59</strain>
    </source>
</reference>
<dbReference type="InterPro" id="IPR026891">
    <property type="entry name" value="Fn3-like"/>
</dbReference>
<dbReference type="SUPFAM" id="SSF56988">
    <property type="entry name" value="Anthrax protective antigen"/>
    <property type="match status" value="1"/>
</dbReference>
<evidence type="ECO:0000256" key="11">
    <source>
        <dbReference type="SAM" id="MobiDB-lite"/>
    </source>
</evidence>
<keyword evidence="8 10" id="KW-0326">Glycosidase</keyword>
<dbReference type="PANTHER" id="PTHR42715:SF3">
    <property type="entry name" value="BETA-GLUCOSIDASE B-RELATED"/>
    <property type="match status" value="1"/>
</dbReference>
<evidence type="ECO:0000313" key="13">
    <source>
        <dbReference type="EMBL" id="TVY82406.1"/>
    </source>
</evidence>
<keyword evidence="6" id="KW-0325">Glycoprotein</keyword>
<evidence type="ECO:0000256" key="7">
    <source>
        <dbReference type="ARBA" id="ARBA00023277"/>
    </source>
</evidence>
<dbReference type="Proteomes" id="UP000469558">
    <property type="component" value="Unassembled WGS sequence"/>
</dbReference>
<dbReference type="EC" id="3.2.1.21" evidence="4 10"/>
<dbReference type="FunFam" id="2.60.120.260:FF:000114">
    <property type="entry name" value="Glycoside hydrolase family 3 protein"/>
    <property type="match status" value="1"/>
</dbReference>
<evidence type="ECO:0000256" key="8">
    <source>
        <dbReference type="ARBA" id="ARBA00023295"/>
    </source>
</evidence>
<dbReference type="Pfam" id="PF14310">
    <property type="entry name" value="Fn3-like"/>
    <property type="match status" value="1"/>
</dbReference>
<comment type="similarity">
    <text evidence="3 10">Belongs to the glycosyl hydrolase 3 family.</text>
</comment>
<dbReference type="FunFam" id="2.60.40.10:FF:000495">
    <property type="entry name" value="Periplasmic beta-glucosidase"/>
    <property type="match status" value="1"/>
</dbReference>
<dbReference type="AlphaFoldDB" id="A0A8T9CAS1"/>
<dbReference type="InterPro" id="IPR036962">
    <property type="entry name" value="Glyco_hydro_3_N_sf"/>
</dbReference>
<dbReference type="InterPro" id="IPR001764">
    <property type="entry name" value="Glyco_hydro_3_N"/>
</dbReference>
<comment type="catalytic activity">
    <reaction evidence="1 10">
        <text>Hydrolysis of terminal, non-reducing beta-D-glucosyl residues with release of beta-D-glucose.</text>
        <dbReference type="EC" id="3.2.1.21"/>
    </reaction>
</comment>
<dbReference type="SMART" id="SM00758">
    <property type="entry name" value="PA14"/>
    <property type="match status" value="1"/>
</dbReference>
<evidence type="ECO:0000313" key="14">
    <source>
        <dbReference type="Proteomes" id="UP000469558"/>
    </source>
</evidence>
<feature type="domain" description="PA14" evidence="12">
    <location>
        <begin position="450"/>
        <end position="610"/>
    </location>
</feature>
<feature type="compositionally biased region" description="Polar residues" evidence="11">
    <location>
        <begin position="36"/>
        <end position="48"/>
    </location>
</feature>
<proteinExistence type="inferred from homology"/>
<dbReference type="SMART" id="SM01217">
    <property type="entry name" value="Fn3_like"/>
    <property type="match status" value="1"/>
</dbReference>
<dbReference type="InterPro" id="IPR037524">
    <property type="entry name" value="PA14/GLEYA"/>
</dbReference>
<dbReference type="SUPFAM" id="SSF51445">
    <property type="entry name" value="(Trans)glycosidases"/>
    <property type="match status" value="1"/>
</dbReference>
<evidence type="ECO:0000256" key="1">
    <source>
        <dbReference type="ARBA" id="ARBA00000448"/>
    </source>
</evidence>
<dbReference type="InterPro" id="IPR019800">
    <property type="entry name" value="Glyco_hydro_3_AS"/>
</dbReference>
<dbReference type="PROSITE" id="PS00775">
    <property type="entry name" value="GLYCOSYL_HYDROL_F3"/>
    <property type="match status" value="1"/>
</dbReference>
<feature type="compositionally biased region" description="Low complexity" evidence="11">
    <location>
        <begin position="23"/>
        <end position="35"/>
    </location>
</feature>
<dbReference type="GO" id="GO:0009251">
    <property type="term" value="P:glucan catabolic process"/>
    <property type="evidence" value="ECO:0007669"/>
    <property type="project" value="TreeGrafter"/>
</dbReference>
<evidence type="ECO:0000256" key="3">
    <source>
        <dbReference type="ARBA" id="ARBA00005336"/>
    </source>
</evidence>
<dbReference type="InterPro" id="IPR011658">
    <property type="entry name" value="PA14_dom"/>
</dbReference>
<dbReference type="PROSITE" id="PS51820">
    <property type="entry name" value="PA14"/>
    <property type="match status" value="1"/>
</dbReference>
<name>A0A8T9CAS1_9HELO</name>
<dbReference type="PRINTS" id="PR00133">
    <property type="entry name" value="GLHYDRLASE3"/>
</dbReference>
<dbReference type="InterPro" id="IPR017853">
    <property type="entry name" value="GH"/>
</dbReference>
<sequence length="886" mass="96983">MAETPDSRVRDPVFDKNGEDSDGSSSANSNNTPNSEISQSDSPISKNAGSRFPVDARAKSRRLAATLTLEEQVSLLVAADFWRSKAIPEKGIPAFKTSDGPNGARGAIFKAGTKAALFPCGISLAATWNTKLLHDVGQHLADETRARSADVLLAPTVCLHRGPLGGRNFESFSEDPYLTGKLAASYIKGLQGKGIAATIKHFVGNEQETHRMKIDSIIGERPLRELYLKPFEIAIRDSNPWAVMTSYNLINGVHADMHNQTLQKILRGEWGYDGLVMSDWGGVNSIVESIVEGCDIEMPTSPNWRGEKARQAVLDGRLSKEAVEKAVANILYLVERTKGSDMSAELPEREDDRPETRKLIRDLGAEGLTLLKNEGNVLPIKPAQKKIAVIGPNANRAIAGGGGSASLNPYYNTLPLDSIKAVPGREVTYSVGCHTYKWLPLAAEYCTTASGEAGVSLEFYIGDKFEGSPKVIQHRTNTDLFLWDSVPLEATSVWSCHCKTQITPRTSGRHTISFSSVGPGRLYVNGKLMMDLWDWTEQGEAMFDGSKDFLFDVDMKAGVPVELVAKINNEVRPASRQKTVNLTHQNGGCRIGYKEEDKQDYLQEAVDAAKAADVAVVIVGLDEEWESEGYDRQTMDLPKDGSQDRLVEAVLSANPKTIVVNQSGSPVTMPWADRVPAIIQGWYQGQEAGNALADVLFGIKNPSGKLPTTFPKRLQDNPTYHNWPGENMKVVYGEGLYIGYRHYERMAIAPLFAFGHGLSYTTFTYGKPSISSTVLSSSGKVTVTIPVMNSGSVIGAETVQAYIHDEKSRLPRPEKELQAFDKVRLVPGETKDAVLVLDKFSVGYYDTDLKAWIAEVGVFEVLVGASSADIRAKTSFEVKESFTWIF</sequence>
<comment type="caution">
    <text evidence="13">The sequence shown here is derived from an EMBL/GenBank/DDBJ whole genome shotgun (WGS) entry which is preliminary data.</text>
</comment>
<dbReference type="InterPro" id="IPR050288">
    <property type="entry name" value="Cellulose_deg_GH3"/>
</dbReference>
<organism evidence="13 14">
    <name type="scientific">Lachnellula suecica</name>
    <dbReference type="NCBI Taxonomy" id="602035"/>
    <lineage>
        <taxon>Eukaryota</taxon>
        <taxon>Fungi</taxon>
        <taxon>Dikarya</taxon>
        <taxon>Ascomycota</taxon>
        <taxon>Pezizomycotina</taxon>
        <taxon>Leotiomycetes</taxon>
        <taxon>Helotiales</taxon>
        <taxon>Lachnaceae</taxon>
        <taxon>Lachnellula</taxon>
    </lineage>
</organism>
<dbReference type="PANTHER" id="PTHR42715">
    <property type="entry name" value="BETA-GLUCOSIDASE"/>
    <property type="match status" value="1"/>
</dbReference>
<keyword evidence="7 10" id="KW-0119">Carbohydrate metabolism</keyword>
<feature type="compositionally biased region" description="Basic and acidic residues" evidence="11">
    <location>
        <begin position="1"/>
        <end position="19"/>
    </location>
</feature>
<dbReference type="Pfam" id="PF00933">
    <property type="entry name" value="Glyco_hydro_3"/>
    <property type="match status" value="1"/>
</dbReference>
<dbReference type="Pfam" id="PF01915">
    <property type="entry name" value="Glyco_hydro_3_C"/>
    <property type="match status" value="1"/>
</dbReference>
<evidence type="ECO:0000256" key="6">
    <source>
        <dbReference type="ARBA" id="ARBA00023180"/>
    </source>
</evidence>
<evidence type="ECO:0000256" key="5">
    <source>
        <dbReference type="ARBA" id="ARBA00022801"/>
    </source>
</evidence>
<dbReference type="Gene3D" id="3.20.20.300">
    <property type="entry name" value="Glycoside hydrolase, family 3, N-terminal domain"/>
    <property type="match status" value="1"/>
</dbReference>
<dbReference type="EMBL" id="QGMK01000323">
    <property type="protein sequence ID" value="TVY82406.1"/>
    <property type="molecule type" value="Genomic_DNA"/>
</dbReference>
<accession>A0A8T9CAS1</accession>
<comment type="pathway">
    <text evidence="2 10">Glycan metabolism; cellulose degradation.</text>
</comment>
<evidence type="ECO:0000256" key="2">
    <source>
        <dbReference type="ARBA" id="ARBA00004987"/>
    </source>
</evidence>
<dbReference type="Gene3D" id="3.40.50.1700">
    <property type="entry name" value="Glycoside hydrolase family 3 C-terminal domain"/>
    <property type="match status" value="1"/>
</dbReference>
<dbReference type="GO" id="GO:0008422">
    <property type="term" value="F:beta-glucosidase activity"/>
    <property type="evidence" value="ECO:0007669"/>
    <property type="project" value="UniProtKB-EC"/>
</dbReference>
<dbReference type="Gene3D" id="2.60.40.10">
    <property type="entry name" value="Immunoglobulins"/>
    <property type="match status" value="1"/>
</dbReference>
<evidence type="ECO:0000256" key="4">
    <source>
        <dbReference type="ARBA" id="ARBA00012744"/>
    </source>
</evidence>
<keyword evidence="5 10" id="KW-0378">Hydrolase</keyword>
<dbReference type="InterPro" id="IPR036881">
    <property type="entry name" value="Glyco_hydro_3_C_sf"/>
</dbReference>
<evidence type="ECO:0000259" key="12">
    <source>
        <dbReference type="PROSITE" id="PS51820"/>
    </source>
</evidence>
<dbReference type="InterPro" id="IPR013783">
    <property type="entry name" value="Ig-like_fold"/>
</dbReference>
<evidence type="ECO:0000256" key="10">
    <source>
        <dbReference type="RuleBase" id="RU361161"/>
    </source>
</evidence>
<dbReference type="InterPro" id="IPR002772">
    <property type="entry name" value="Glyco_hydro_3_C"/>
</dbReference>
<dbReference type="SUPFAM" id="SSF52279">
    <property type="entry name" value="Beta-D-glucan exohydrolase, C-terminal domain"/>
    <property type="match status" value="1"/>
</dbReference>
<keyword evidence="14" id="KW-1185">Reference proteome</keyword>
<dbReference type="Gene3D" id="2.60.120.260">
    <property type="entry name" value="Galactose-binding domain-like"/>
    <property type="match status" value="1"/>
</dbReference>
<evidence type="ECO:0000256" key="9">
    <source>
        <dbReference type="ARBA" id="ARBA00023326"/>
    </source>
</evidence>
<dbReference type="OrthoDB" id="47059at2759"/>
<dbReference type="Pfam" id="PF07691">
    <property type="entry name" value="PA14"/>
    <property type="match status" value="1"/>
</dbReference>
<protein>
    <recommendedName>
        <fullName evidence="4 10">beta-glucosidase</fullName>
        <ecNumber evidence="4 10">3.2.1.21</ecNumber>
    </recommendedName>
</protein>
<keyword evidence="9 10" id="KW-0624">Polysaccharide degradation</keyword>
<gene>
    <name evidence="13" type="primary">bglB_0</name>
    <name evidence="13" type="ORF">LSUE1_G003588</name>
</gene>
<feature type="region of interest" description="Disordered" evidence="11">
    <location>
        <begin position="1"/>
        <end position="53"/>
    </location>
</feature>